<evidence type="ECO:0000313" key="4">
    <source>
        <dbReference type="EMBL" id="PJJ71210.1"/>
    </source>
</evidence>
<evidence type="ECO:0000256" key="2">
    <source>
        <dbReference type="SAM" id="Phobius"/>
    </source>
</evidence>
<dbReference type="PANTHER" id="PTHR33392:SF6">
    <property type="entry name" value="POLYISOPRENYL-TEICHOIC ACID--PEPTIDOGLYCAN TEICHOIC ACID TRANSFERASE TAGU"/>
    <property type="match status" value="1"/>
</dbReference>
<keyword evidence="5" id="KW-1185">Reference proteome</keyword>
<evidence type="ECO:0000313" key="5">
    <source>
        <dbReference type="Proteomes" id="UP000228758"/>
    </source>
</evidence>
<dbReference type="Proteomes" id="UP000228758">
    <property type="component" value="Unassembled WGS sequence"/>
</dbReference>
<feature type="domain" description="Cell envelope-related transcriptional attenuator" evidence="3">
    <location>
        <begin position="186"/>
        <end position="369"/>
    </location>
</feature>
<dbReference type="InterPro" id="IPR004474">
    <property type="entry name" value="LytR_CpsA_psr"/>
</dbReference>
<feature type="transmembrane region" description="Helical" evidence="2">
    <location>
        <begin position="83"/>
        <end position="102"/>
    </location>
</feature>
<keyword evidence="2" id="KW-0812">Transmembrane</keyword>
<dbReference type="PANTHER" id="PTHR33392">
    <property type="entry name" value="POLYISOPRENYL-TEICHOIC ACID--PEPTIDOGLYCAN TEICHOIC ACID TRANSFERASE TAGU"/>
    <property type="match status" value="1"/>
</dbReference>
<keyword evidence="2" id="KW-0472">Membrane</keyword>
<evidence type="ECO:0000256" key="1">
    <source>
        <dbReference type="ARBA" id="ARBA00006068"/>
    </source>
</evidence>
<dbReference type="InterPro" id="IPR050922">
    <property type="entry name" value="LytR/CpsA/Psr_CW_biosynth"/>
</dbReference>
<feature type="transmembrane region" description="Helical" evidence="2">
    <location>
        <begin position="23"/>
        <end position="42"/>
    </location>
</feature>
<reference evidence="4 5" key="1">
    <citation type="submission" date="2017-11" db="EMBL/GenBank/DDBJ databases">
        <title>Genomic Encyclopedia of Archaeal and Bacterial Type Strains, Phase II (KMG-II): From Individual Species to Whole Genera.</title>
        <authorList>
            <person name="Goeker M."/>
        </authorList>
    </citation>
    <scope>NUCLEOTIDE SEQUENCE [LARGE SCALE GENOMIC DNA]</scope>
    <source>
        <strain evidence="4 5">DSM 27393</strain>
    </source>
</reference>
<dbReference type="Pfam" id="PF03816">
    <property type="entry name" value="LytR_cpsA_psr"/>
    <property type="match status" value="1"/>
</dbReference>
<organism evidence="4 5">
    <name type="scientific">Diaminobutyricimonas aerilata</name>
    <dbReference type="NCBI Taxonomy" id="1162967"/>
    <lineage>
        <taxon>Bacteria</taxon>
        <taxon>Bacillati</taxon>
        <taxon>Actinomycetota</taxon>
        <taxon>Actinomycetes</taxon>
        <taxon>Micrococcales</taxon>
        <taxon>Microbacteriaceae</taxon>
        <taxon>Diaminobutyricimonas</taxon>
    </lineage>
</organism>
<dbReference type="Gene3D" id="3.40.630.190">
    <property type="entry name" value="LCP protein"/>
    <property type="match status" value="1"/>
</dbReference>
<comment type="similarity">
    <text evidence="1">Belongs to the LytR/CpsA/Psr (LCP) family.</text>
</comment>
<sequence length="448" mass="48137">MNRAAQPVRYPNAGDRAVMTRRAWWLVLLNLFIPGSAQVLAGNRRLGRFGLGATLTLWTLVVVAAALFFFWRTAILWLGTNVWVLSIVQVGLVFYAVLWVILTIDAIRLARLVRAAPSARPAVAGLAIVGLVAVAGVAGYGALITGSARDAISGIFGDGQLAEPVDGRYNILLLGGDAGPDRLGLRPDSITVVSVDAETGATTMIGIPRNLQDAPFAEGSPLWNEFPDGYDCGDDCLVSYLYTHGEEHPELYPDEVAAGKDPGVEAMMDAAEGVTGLVIQYYVLIDMQGFASMVDALGGVDIDVKERLALGANAFPDGTPADPIGYIEAGQQHMDGATALWYARSRYQTTDYDRMRRQREVQEAIAQQFEPANVITKFQGVAAAGQQVVHTDIPSGMLARFGDLALKTREHPITDVELVPPLVEVDDPHYDAIHQAVADATAPVEAKQ</sequence>
<keyword evidence="2" id="KW-1133">Transmembrane helix</keyword>
<dbReference type="EMBL" id="PGFF01000001">
    <property type="protein sequence ID" value="PJJ71210.1"/>
    <property type="molecule type" value="Genomic_DNA"/>
</dbReference>
<feature type="transmembrane region" description="Helical" evidence="2">
    <location>
        <begin position="49"/>
        <end position="71"/>
    </location>
</feature>
<dbReference type="NCBIfam" id="TIGR00350">
    <property type="entry name" value="lytR_cpsA_psr"/>
    <property type="match status" value="1"/>
</dbReference>
<proteinExistence type="inferred from homology"/>
<evidence type="ECO:0000259" key="3">
    <source>
        <dbReference type="Pfam" id="PF03816"/>
    </source>
</evidence>
<protein>
    <submittedName>
        <fullName evidence="4">LCP family protein required for cell wall assembly</fullName>
    </submittedName>
</protein>
<accession>A0A2M9CH64</accession>
<comment type="caution">
    <text evidence="4">The sequence shown here is derived from an EMBL/GenBank/DDBJ whole genome shotgun (WGS) entry which is preliminary data.</text>
</comment>
<dbReference type="AlphaFoldDB" id="A0A2M9CH64"/>
<name>A0A2M9CH64_9MICO</name>
<gene>
    <name evidence="4" type="ORF">CLV46_0752</name>
</gene>
<feature type="transmembrane region" description="Helical" evidence="2">
    <location>
        <begin position="123"/>
        <end position="143"/>
    </location>
</feature>